<evidence type="ECO:0000313" key="3">
    <source>
        <dbReference type="Proteomes" id="UP000827892"/>
    </source>
</evidence>
<evidence type="ECO:0000313" key="2">
    <source>
        <dbReference type="EMBL" id="ULT81238.1"/>
    </source>
</evidence>
<name>A0AAE9CU78_CAEBR</name>
<dbReference type="Proteomes" id="UP000827892">
    <property type="component" value="Chromosome X"/>
</dbReference>
<proteinExistence type="predicted"/>
<organism evidence="2 3">
    <name type="scientific">Caenorhabditis briggsae</name>
    <dbReference type="NCBI Taxonomy" id="6238"/>
    <lineage>
        <taxon>Eukaryota</taxon>
        <taxon>Metazoa</taxon>
        <taxon>Ecdysozoa</taxon>
        <taxon>Nematoda</taxon>
        <taxon>Chromadorea</taxon>
        <taxon>Rhabditida</taxon>
        <taxon>Rhabditina</taxon>
        <taxon>Rhabditomorpha</taxon>
        <taxon>Rhabditoidea</taxon>
        <taxon>Rhabditidae</taxon>
        <taxon>Peloderinae</taxon>
        <taxon>Caenorhabditis</taxon>
    </lineage>
</organism>
<protein>
    <submittedName>
        <fullName evidence="2">Uncharacterized protein</fullName>
    </submittedName>
</protein>
<dbReference type="EMBL" id="CP090896">
    <property type="protein sequence ID" value="ULT81238.1"/>
    <property type="molecule type" value="Genomic_DNA"/>
</dbReference>
<sequence>MPPNQNSKPAKFLSLIQKDSMHAVTMTHPLSQLQTDEGLTDFFSFFPDYPAKFDKPISLHSHNPIRTVLGNIASADSDNQEEPSRHWNPTPPSHVLARGQQNTGCADQQVTEFRQLFPDFDSYTLSTKKDGPLQGTLKTSTKVNCIKKSGCIEKRETREKKRGLANAHAKPGKKKFSNEELREIEQEIERMMGSPKIIDESISENRQNLFDKYHLKYYQFPPVYIREVVQDVMENHKNNNKLQKRK</sequence>
<accession>A0AAE9CU78</accession>
<evidence type="ECO:0000256" key="1">
    <source>
        <dbReference type="SAM" id="MobiDB-lite"/>
    </source>
</evidence>
<gene>
    <name evidence="2" type="ORF">L3Y34_011250</name>
</gene>
<dbReference type="AlphaFoldDB" id="A0AAE9CU78"/>
<reference evidence="2 3" key="1">
    <citation type="submission" date="2022-05" db="EMBL/GenBank/DDBJ databases">
        <title>Chromosome-level reference genomes for two strains of Caenorhabditis briggsae: an improved platform for comparative genomics.</title>
        <authorList>
            <person name="Stevens L."/>
            <person name="Andersen E.C."/>
        </authorList>
    </citation>
    <scope>NUCLEOTIDE SEQUENCE [LARGE SCALE GENOMIC DNA]</scope>
    <source>
        <strain evidence="2">QX1410_ONT</strain>
        <tissue evidence="2">Whole-organism</tissue>
    </source>
</reference>
<feature type="region of interest" description="Disordered" evidence="1">
    <location>
        <begin position="157"/>
        <end position="176"/>
    </location>
</feature>